<dbReference type="AlphaFoldDB" id="A0A183MZC1"/>
<name>A0A183MZC1_9TREM</name>
<organism evidence="1 2">
    <name type="scientific">Schistosoma margrebowiei</name>
    <dbReference type="NCBI Taxonomy" id="48269"/>
    <lineage>
        <taxon>Eukaryota</taxon>
        <taxon>Metazoa</taxon>
        <taxon>Spiralia</taxon>
        <taxon>Lophotrochozoa</taxon>
        <taxon>Platyhelminthes</taxon>
        <taxon>Trematoda</taxon>
        <taxon>Digenea</taxon>
        <taxon>Strigeidida</taxon>
        <taxon>Schistosomatoidea</taxon>
        <taxon>Schistosomatidae</taxon>
        <taxon>Schistosoma</taxon>
    </lineage>
</organism>
<accession>A0A183MZC1</accession>
<keyword evidence="2" id="KW-1185">Reference proteome</keyword>
<dbReference type="EMBL" id="UZAI01018690">
    <property type="protein sequence ID" value="VDP39381.1"/>
    <property type="molecule type" value="Genomic_DNA"/>
</dbReference>
<sequence length="103" mass="11693">MKTSTSEGKHGIKWTAWNQLNHLEFTDDLALISHTRQQIQMKVTRVATNTNLMGVNIHKLKARSSNTTQRTPTQSLSMEKLWEMSKLHISACTPSSMNNEDPV</sequence>
<protein>
    <submittedName>
        <fullName evidence="1">Uncharacterized protein</fullName>
    </submittedName>
</protein>
<gene>
    <name evidence="1" type="ORF">SMRZ_LOCUS21396</name>
</gene>
<dbReference type="Proteomes" id="UP000277204">
    <property type="component" value="Unassembled WGS sequence"/>
</dbReference>
<evidence type="ECO:0000313" key="1">
    <source>
        <dbReference type="EMBL" id="VDP39381.1"/>
    </source>
</evidence>
<proteinExistence type="predicted"/>
<reference evidence="1 2" key="1">
    <citation type="submission" date="2018-11" db="EMBL/GenBank/DDBJ databases">
        <authorList>
            <consortium name="Pathogen Informatics"/>
        </authorList>
    </citation>
    <scope>NUCLEOTIDE SEQUENCE [LARGE SCALE GENOMIC DNA]</scope>
    <source>
        <strain evidence="1 2">Zambia</strain>
    </source>
</reference>
<evidence type="ECO:0000313" key="2">
    <source>
        <dbReference type="Proteomes" id="UP000277204"/>
    </source>
</evidence>